<dbReference type="InterPro" id="IPR047201">
    <property type="entry name" value="ERI-1_3'hExo-like"/>
</dbReference>
<organism evidence="5 6">
    <name type="scientific">Limulus polyphemus</name>
    <name type="common">Atlantic horseshoe crab</name>
    <dbReference type="NCBI Taxonomy" id="6850"/>
    <lineage>
        <taxon>Eukaryota</taxon>
        <taxon>Metazoa</taxon>
        <taxon>Ecdysozoa</taxon>
        <taxon>Arthropoda</taxon>
        <taxon>Chelicerata</taxon>
        <taxon>Merostomata</taxon>
        <taxon>Xiphosura</taxon>
        <taxon>Limulidae</taxon>
        <taxon>Limulus</taxon>
    </lineage>
</organism>
<keyword evidence="3" id="KW-0269">Exonuclease</keyword>
<dbReference type="InterPro" id="IPR051274">
    <property type="entry name" value="3-5_Exoribonuclease"/>
</dbReference>
<dbReference type="Pfam" id="PF00929">
    <property type="entry name" value="RNase_T"/>
    <property type="match status" value="1"/>
</dbReference>
<dbReference type="InterPro" id="IPR013520">
    <property type="entry name" value="Ribonucl_H"/>
</dbReference>
<evidence type="ECO:0000256" key="2">
    <source>
        <dbReference type="ARBA" id="ARBA00022801"/>
    </source>
</evidence>
<keyword evidence="1" id="KW-0540">Nuclease</keyword>
<evidence type="ECO:0000256" key="1">
    <source>
        <dbReference type="ARBA" id="ARBA00022722"/>
    </source>
</evidence>
<evidence type="ECO:0000313" key="6">
    <source>
        <dbReference type="RefSeq" id="XP_013788418.1"/>
    </source>
</evidence>
<keyword evidence="5" id="KW-1185">Reference proteome</keyword>
<dbReference type="SUPFAM" id="SSF53098">
    <property type="entry name" value="Ribonuclease H-like"/>
    <property type="match status" value="1"/>
</dbReference>
<dbReference type="SMART" id="SM00479">
    <property type="entry name" value="EXOIII"/>
    <property type="match status" value="1"/>
</dbReference>
<reference evidence="6" key="1">
    <citation type="submission" date="2025-08" db="UniProtKB">
        <authorList>
            <consortium name="RefSeq"/>
        </authorList>
    </citation>
    <scope>IDENTIFICATION</scope>
    <source>
        <tissue evidence="6">Muscle</tissue>
    </source>
</reference>
<keyword evidence="2" id="KW-0378">Hydrolase</keyword>
<sequence length="250" mass="28745">MSAYRTGPTPVPVVESERSVSSCTSRNSSSVVCPSNISKDVKEHNFDYFLVLDFEATCEKERTPEPQEIIEFPVIKVCAKTFDTKAVFHEYVKPEVHPTLSSFCTELTGIIQDMVDEKPHLNEVLKKFNNWMEEEGLFQSKVKFAFVTCGDWDLKLMLPKQCSYFGISLPTYMNTWINIKKSFAQTTGIWPKGLIQMLDYIELDHVGRLHSGIDDCRNIARILSKLAQRGHVFEINGRLDFRRNNKMFKS</sequence>
<evidence type="ECO:0000259" key="4">
    <source>
        <dbReference type="SMART" id="SM00479"/>
    </source>
</evidence>
<evidence type="ECO:0000256" key="3">
    <source>
        <dbReference type="ARBA" id="ARBA00022839"/>
    </source>
</evidence>
<dbReference type="CDD" id="cd06133">
    <property type="entry name" value="ERI-1_3'hExo_like"/>
    <property type="match status" value="1"/>
</dbReference>
<dbReference type="GeneID" id="106472326"/>
<evidence type="ECO:0000313" key="5">
    <source>
        <dbReference type="Proteomes" id="UP000694941"/>
    </source>
</evidence>
<name>A0ABM1BTL3_LIMPO</name>
<gene>
    <name evidence="6" type="primary">LOC106472326</name>
</gene>
<proteinExistence type="predicted"/>
<protein>
    <submittedName>
        <fullName evidence="6">ERI1 exoribonuclease 3-like</fullName>
    </submittedName>
</protein>
<dbReference type="Gene3D" id="3.30.420.10">
    <property type="entry name" value="Ribonuclease H-like superfamily/Ribonuclease H"/>
    <property type="match status" value="1"/>
</dbReference>
<accession>A0ABM1BTL3</accession>
<dbReference type="PANTHER" id="PTHR23044:SF61">
    <property type="entry name" value="3'-5' EXORIBONUCLEASE 1-RELATED"/>
    <property type="match status" value="1"/>
</dbReference>
<dbReference type="PANTHER" id="PTHR23044">
    <property type="entry name" value="3'-5' EXONUCLEASE ERI1-RELATED"/>
    <property type="match status" value="1"/>
</dbReference>
<feature type="domain" description="Exonuclease" evidence="4">
    <location>
        <begin position="48"/>
        <end position="232"/>
    </location>
</feature>
<dbReference type="Proteomes" id="UP000694941">
    <property type="component" value="Unplaced"/>
</dbReference>
<dbReference type="RefSeq" id="XP_013788418.1">
    <property type="nucleotide sequence ID" value="XM_013932964.2"/>
</dbReference>
<dbReference type="InterPro" id="IPR012337">
    <property type="entry name" value="RNaseH-like_sf"/>
</dbReference>
<dbReference type="InterPro" id="IPR036397">
    <property type="entry name" value="RNaseH_sf"/>
</dbReference>